<proteinExistence type="predicted"/>
<evidence type="ECO:0000313" key="2">
    <source>
        <dbReference type="EMBL" id="MEB3100325.1"/>
    </source>
</evidence>
<name>A0ABU5ZCU1_9BACL</name>
<feature type="domain" description="Toprim" evidence="1">
    <location>
        <begin position="2"/>
        <end position="86"/>
    </location>
</feature>
<dbReference type="PANTHER" id="PTHR39156">
    <property type="entry name" value="RIBONUCLEASE M5"/>
    <property type="match status" value="1"/>
</dbReference>
<dbReference type="RefSeq" id="WP_371752423.1">
    <property type="nucleotide sequence ID" value="NZ_JAYJLD010000001.1"/>
</dbReference>
<evidence type="ECO:0000259" key="1">
    <source>
        <dbReference type="PROSITE" id="PS50880"/>
    </source>
</evidence>
<dbReference type="Pfam" id="PF01751">
    <property type="entry name" value="Toprim"/>
    <property type="match status" value="1"/>
</dbReference>
<dbReference type="InterPro" id="IPR006171">
    <property type="entry name" value="TOPRIM_dom"/>
</dbReference>
<reference evidence="2" key="1">
    <citation type="submission" date="2023-12" db="EMBL/GenBank/DDBJ databases">
        <title>Fervidustalea candida gen. nov., sp. nov., a novel member of the family Paenibacillaceae isolated from a geothermal area.</title>
        <authorList>
            <person name="Li W.-J."/>
            <person name="Jiao J.-Y."/>
            <person name="Chen Y."/>
        </authorList>
    </citation>
    <scope>NUCLEOTIDE SEQUENCE</scope>
    <source>
        <strain evidence="2">SYSU GA230002</strain>
    </source>
</reference>
<protein>
    <submittedName>
        <fullName evidence="2">Toprim domain-containing protein</fullName>
    </submittedName>
</protein>
<dbReference type="EMBL" id="JAYJLD010000001">
    <property type="protein sequence ID" value="MEB3100325.1"/>
    <property type="molecule type" value="Genomic_DNA"/>
</dbReference>
<gene>
    <name evidence="2" type="ORF">VF724_01455</name>
</gene>
<organism evidence="2 3">
    <name type="scientific">Ferviditalea candida</name>
    <dbReference type="NCBI Taxonomy" id="3108399"/>
    <lineage>
        <taxon>Bacteria</taxon>
        <taxon>Bacillati</taxon>
        <taxon>Bacillota</taxon>
        <taxon>Bacilli</taxon>
        <taxon>Bacillales</taxon>
        <taxon>Paenibacillaceae</taxon>
        <taxon>Ferviditalea</taxon>
    </lineage>
</organism>
<evidence type="ECO:0000313" key="3">
    <source>
        <dbReference type="Proteomes" id="UP001310386"/>
    </source>
</evidence>
<dbReference type="Gene3D" id="3.40.1360.10">
    <property type="match status" value="1"/>
</dbReference>
<keyword evidence="3" id="KW-1185">Reference proteome</keyword>
<dbReference type="PANTHER" id="PTHR39156:SF2">
    <property type="entry name" value="DNA PRIMASE (BACTERIAL TYPE) AND SMALL PRIMASE-LIKE PROTEINS"/>
    <property type="match status" value="1"/>
</dbReference>
<accession>A0ABU5ZCU1</accession>
<sequence length="126" mass="14305">MDIAIIVEGKNDRSHLRKLLHKDVPIHCTYGTPGTAKLEELKKKIGSRHVYLFTDNDASGKNIRRLLRETFPDAEQIYTRKGYAGVEGTPEEYLIRQLEKAGLEEYILYPPPGGVNGILLNNPFIR</sequence>
<dbReference type="PROSITE" id="PS50880">
    <property type="entry name" value="TOPRIM"/>
    <property type="match status" value="1"/>
</dbReference>
<dbReference type="Proteomes" id="UP001310386">
    <property type="component" value="Unassembled WGS sequence"/>
</dbReference>
<dbReference type="SUPFAM" id="SSF110455">
    <property type="entry name" value="Toprim domain"/>
    <property type="match status" value="1"/>
</dbReference>
<dbReference type="SMART" id="SM00493">
    <property type="entry name" value="TOPRIM"/>
    <property type="match status" value="1"/>
</dbReference>
<comment type="caution">
    <text evidence="2">The sequence shown here is derived from an EMBL/GenBank/DDBJ whole genome shotgun (WGS) entry which is preliminary data.</text>
</comment>